<keyword evidence="8" id="KW-1185">Reference proteome</keyword>
<dbReference type="Proteomes" id="UP000287224">
    <property type="component" value="Unassembled WGS sequence"/>
</dbReference>
<gene>
    <name evidence="7" type="ORF">KDAU_00260</name>
</gene>
<evidence type="ECO:0000313" key="8">
    <source>
        <dbReference type="Proteomes" id="UP000287224"/>
    </source>
</evidence>
<evidence type="ECO:0000256" key="4">
    <source>
        <dbReference type="ARBA" id="ARBA00023136"/>
    </source>
</evidence>
<feature type="transmembrane region" description="Helical" evidence="5">
    <location>
        <begin position="20"/>
        <end position="42"/>
    </location>
</feature>
<comment type="subcellular location">
    <subcellularLocation>
        <location evidence="1">Cell membrane</location>
        <topology evidence="1">Multi-pass membrane protein</topology>
    </subcellularLocation>
</comment>
<evidence type="ECO:0000256" key="5">
    <source>
        <dbReference type="SAM" id="Phobius"/>
    </source>
</evidence>
<dbReference type="GO" id="GO:0140359">
    <property type="term" value="F:ABC-type transporter activity"/>
    <property type="evidence" value="ECO:0007669"/>
    <property type="project" value="InterPro"/>
</dbReference>
<dbReference type="GO" id="GO:0005886">
    <property type="term" value="C:plasma membrane"/>
    <property type="evidence" value="ECO:0007669"/>
    <property type="project" value="UniProtKB-SubCell"/>
</dbReference>
<feature type="domain" description="ABC transmembrane type-1" evidence="6">
    <location>
        <begin position="35"/>
        <end position="327"/>
    </location>
</feature>
<keyword evidence="4 5" id="KW-0472">Membrane</keyword>
<dbReference type="PROSITE" id="PS50929">
    <property type="entry name" value="ABC_TM1F"/>
    <property type="match status" value="1"/>
</dbReference>
<evidence type="ECO:0000256" key="1">
    <source>
        <dbReference type="ARBA" id="ARBA00004651"/>
    </source>
</evidence>
<sequence length="327" mass="36951">MAKKIFPFTWFNFHFHDLWFCIKLMFTTAPLLCTLTLILGCVVGSFPALQIFLTSALIDSVIVLHTTKSSGPVAWPALLQSGQLNTTLIWLFLLLGIMLLSNIIQGLQPYQGALLRERVGDRLLSSYYRKAVSLPLASFEKPQIYDTGQRALEGIRQFSNFWGEQIQSLLQSILGALGVLLLLGQVNWLILPVLLLGQILLITWGFTANKAFMSMNYEQTAQRRQLTYWRSLLTERDAAAEVRLYGLQGHIIAGWRNLNDELMKRLAKLRLHYLFVINRVSILTYSLLGFGLLMLLYAAVHHQITAGSFIALLLGLQQFHTLAGNLQ</sequence>
<feature type="transmembrane region" description="Helical" evidence="5">
    <location>
        <begin position="273"/>
        <end position="298"/>
    </location>
</feature>
<dbReference type="InterPro" id="IPR036640">
    <property type="entry name" value="ABC1_TM_sf"/>
</dbReference>
<keyword evidence="3 5" id="KW-1133">Transmembrane helix</keyword>
<feature type="transmembrane region" description="Helical" evidence="5">
    <location>
        <begin position="87"/>
        <end position="107"/>
    </location>
</feature>
<evidence type="ECO:0000256" key="3">
    <source>
        <dbReference type="ARBA" id="ARBA00022989"/>
    </source>
</evidence>
<accession>A0A401Z754</accession>
<dbReference type="GO" id="GO:0005524">
    <property type="term" value="F:ATP binding"/>
    <property type="evidence" value="ECO:0007669"/>
    <property type="project" value="InterPro"/>
</dbReference>
<protein>
    <recommendedName>
        <fullName evidence="6">ABC transmembrane type-1 domain-containing protein</fullName>
    </recommendedName>
</protein>
<dbReference type="SUPFAM" id="SSF90123">
    <property type="entry name" value="ABC transporter transmembrane region"/>
    <property type="match status" value="1"/>
</dbReference>
<feature type="transmembrane region" description="Helical" evidence="5">
    <location>
        <begin position="189"/>
        <end position="207"/>
    </location>
</feature>
<dbReference type="RefSeq" id="WP_126594050.1">
    <property type="nucleotide sequence ID" value="NZ_BIFQ01000001.1"/>
</dbReference>
<dbReference type="EMBL" id="BIFQ01000001">
    <property type="protein sequence ID" value="GCE02697.1"/>
    <property type="molecule type" value="Genomic_DNA"/>
</dbReference>
<name>A0A401Z754_9CHLR</name>
<dbReference type="AlphaFoldDB" id="A0A401Z754"/>
<dbReference type="Pfam" id="PF00664">
    <property type="entry name" value="ABC_membrane"/>
    <property type="match status" value="1"/>
</dbReference>
<reference evidence="8" key="1">
    <citation type="submission" date="2018-12" db="EMBL/GenBank/DDBJ databases">
        <title>Tengunoibacter tsumagoiensis gen. nov., sp. nov., Dictyobacter kobayashii sp. nov., D. alpinus sp. nov., and D. joshuensis sp. nov. and description of Dictyobacteraceae fam. nov. within the order Ktedonobacterales isolated from Tengu-no-mugimeshi.</title>
        <authorList>
            <person name="Wang C.M."/>
            <person name="Zheng Y."/>
            <person name="Sakai Y."/>
            <person name="Toyoda A."/>
            <person name="Minakuchi Y."/>
            <person name="Abe K."/>
            <person name="Yokota A."/>
            <person name="Yabe S."/>
        </authorList>
    </citation>
    <scope>NUCLEOTIDE SEQUENCE [LARGE SCALE GENOMIC DNA]</scope>
    <source>
        <strain evidence="8">S-27</strain>
    </source>
</reference>
<proteinExistence type="predicted"/>
<keyword evidence="2 5" id="KW-0812">Transmembrane</keyword>
<evidence type="ECO:0000259" key="6">
    <source>
        <dbReference type="PROSITE" id="PS50929"/>
    </source>
</evidence>
<comment type="caution">
    <text evidence="7">The sequence shown here is derived from an EMBL/GenBank/DDBJ whole genome shotgun (WGS) entry which is preliminary data.</text>
</comment>
<evidence type="ECO:0000256" key="2">
    <source>
        <dbReference type="ARBA" id="ARBA00022692"/>
    </source>
</evidence>
<dbReference type="Gene3D" id="1.20.1560.10">
    <property type="entry name" value="ABC transporter type 1, transmembrane domain"/>
    <property type="match status" value="1"/>
</dbReference>
<organism evidence="7 8">
    <name type="scientific">Dictyobacter aurantiacus</name>
    <dbReference type="NCBI Taxonomy" id="1936993"/>
    <lineage>
        <taxon>Bacteria</taxon>
        <taxon>Bacillati</taxon>
        <taxon>Chloroflexota</taxon>
        <taxon>Ktedonobacteria</taxon>
        <taxon>Ktedonobacterales</taxon>
        <taxon>Dictyobacteraceae</taxon>
        <taxon>Dictyobacter</taxon>
    </lineage>
</organism>
<dbReference type="InterPro" id="IPR011527">
    <property type="entry name" value="ABC1_TM_dom"/>
</dbReference>
<evidence type="ECO:0000313" key="7">
    <source>
        <dbReference type="EMBL" id="GCE02697.1"/>
    </source>
</evidence>